<evidence type="ECO:0000256" key="3">
    <source>
        <dbReference type="ARBA" id="ARBA00023082"/>
    </source>
</evidence>
<organism evidence="9 10">
    <name type="scientific">Virgisporangium aliadipatigenens</name>
    <dbReference type="NCBI Taxonomy" id="741659"/>
    <lineage>
        <taxon>Bacteria</taxon>
        <taxon>Bacillati</taxon>
        <taxon>Actinomycetota</taxon>
        <taxon>Actinomycetes</taxon>
        <taxon>Micromonosporales</taxon>
        <taxon>Micromonosporaceae</taxon>
        <taxon>Virgisporangium</taxon>
    </lineage>
</organism>
<dbReference type="InterPro" id="IPR013324">
    <property type="entry name" value="RNA_pol_sigma_r3/r4-like"/>
</dbReference>
<comment type="similarity">
    <text evidence="1 6">Belongs to the sigma-70 factor family. ECF subfamily.</text>
</comment>
<reference evidence="9" key="1">
    <citation type="submission" date="2021-01" db="EMBL/GenBank/DDBJ databases">
        <title>Whole genome shotgun sequence of Virgisporangium aliadipatigenens NBRC 105644.</title>
        <authorList>
            <person name="Komaki H."/>
            <person name="Tamura T."/>
        </authorList>
    </citation>
    <scope>NUCLEOTIDE SEQUENCE</scope>
    <source>
        <strain evidence="9">NBRC 105644</strain>
    </source>
</reference>
<dbReference type="InterPro" id="IPR014284">
    <property type="entry name" value="RNA_pol_sigma-70_dom"/>
</dbReference>
<keyword evidence="2 6" id="KW-0805">Transcription regulation</keyword>
<evidence type="ECO:0000313" key="9">
    <source>
        <dbReference type="EMBL" id="GIJ49457.1"/>
    </source>
</evidence>
<dbReference type="GO" id="GO:0006352">
    <property type="term" value="P:DNA-templated transcription initiation"/>
    <property type="evidence" value="ECO:0007669"/>
    <property type="project" value="InterPro"/>
</dbReference>
<keyword evidence="3 6" id="KW-0731">Sigma factor</keyword>
<dbReference type="PANTHER" id="PTHR43133:SF62">
    <property type="entry name" value="RNA POLYMERASE SIGMA FACTOR SIGZ"/>
    <property type="match status" value="1"/>
</dbReference>
<feature type="domain" description="RNA polymerase sigma-70 region 2" evidence="7">
    <location>
        <begin position="23"/>
        <end position="89"/>
    </location>
</feature>
<dbReference type="Pfam" id="PF08281">
    <property type="entry name" value="Sigma70_r4_2"/>
    <property type="match status" value="1"/>
</dbReference>
<dbReference type="Gene3D" id="1.10.1740.10">
    <property type="match status" value="1"/>
</dbReference>
<dbReference type="GO" id="GO:0003677">
    <property type="term" value="F:DNA binding"/>
    <property type="evidence" value="ECO:0007669"/>
    <property type="project" value="UniProtKB-KW"/>
</dbReference>
<dbReference type="NCBIfam" id="TIGR02937">
    <property type="entry name" value="sigma70-ECF"/>
    <property type="match status" value="1"/>
</dbReference>
<evidence type="ECO:0000256" key="2">
    <source>
        <dbReference type="ARBA" id="ARBA00023015"/>
    </source>
</evidence>
<keyword evidence="10" id="KW-1185">Reference proteome</keyword>
<dbReference type="Pfam" id="PF04542">
    <property type="entry name" value="Sigma70_r2"/>
    <property type="match status" value="1"/>
</dbReference>
<dbReference type="InterPro" id="IPR039425">
    <property type="entry name" value="RNA_pol_sigma-70-like"/>
</dbReference>
<evidence type="ECO:0000256" key="4">
    <source>
        <dbReference type="ARBA" id="ARBA00023125"/>
    </source>
</evidence>
<dbReference type="GO" id="GO:0006950">
    <property type="term" value="P:response to stress"/>
    <property type="evidence" value="ECO:0007669"/>
    <property type="project" value="UniProtKB-ARBA"/>
</dbReference>
<dbReference type="EMBL" id="BOPF01000028">
    <property type="protein sequence ID" value="GIJ49457.1"/>
    <property type="molecule type" value="Genomic_DNA"/>
</dbReference>
<evidence type="ECO:0000256" key="6">
    <source>
        <dbReference type="RuleBase" id="RU000716"/>
    </source>
</evidence>
<accession>A0A8J3YRS1</accession>
<feature type="domain" description="RNA polymerase sigma factor 70 region 4 type 2" evidence="8">
    <location>
        <begin position="118"/>
        <end position="170"/>
    </location>
</feature>
<evidence type="ECO:0000259" key="7">
    <source>
        <dbReference type="Pfam" id="PF04542"/>
    </source>
</evidence>
<evidence type="ECO:0000313" key="10">
    <source>
        <dbReference type="Proteomes" id="UP000619260"/>
    </source>
</evidence>
<dbReference type="PANTHER" id="PTHR43133">
    <property type="entry name" value="RNA POLYMERASE ECF-TYPE SIGMA FACTO"/>
    <property type="match status" value="1"/>
</dbReference>
<dbReference type="InterPro" id="IPR000838">
    <property type="entry name" value="RNA_pol_sigma70_ECF_CS"/>
</dbReference>
<name>A0A8J3YRS1_9ACTN</name>
<protein>
    <recommendedName>
        <fullName evidence="6">RNA polymerase sigma factor</fullName>
    </recommendedName>
</protein>
<dbReference type="InterPro" id="IPR007627">
    <property type="entry name" value="RNA_pol_sigma70_r2"/>
</dbReference>
<dbReference type="InterPro" id="IPR013249">
    <property type="entry name" value="RNA_pol_sigma70_r4_t2"/>
</dbReference>
<dbReference type="SUPFAM" id="SSF88659">
    <property type="entry name" value="Sigma3 and sigma4 domains of RNA polymerase sigma factors"/>
    <property type="match status" value="1"/>
</dbReference>
<dbReference type="Gene3D" id="1.10.10.10">
    <property type="entry name" value="Winged helix-like DNA-binding domain superfamily/Winged helix DNA-binding domain"/>
    <property type="match status" value="1"/>
</dbReference>
<evidence type="ECO:0000256" key="5">
    <source>
        <dbReference type="ARBA" id="ARBA00023163"/>
    </source>
</evidence>
<proteinExistence type="inferred from homology"/>
<gene>
    <name evidence="9" type="primary">rpoE_21</name>
    <name evidence="9" type="ORF">Val02_63430</name>
</gene>
<sequence length="179" mass="19190">MEVSDEALLAGMAAGDQEAAGVFVRRFKARVYGLAIAIVGLSTEAEEIAQDTFLRAWRYAGAYDPRRGSVATWLLTITRNASVDVLRIRREVPVDPGSLLAALSLSYDGGTEQLADALRLRSALAEIPREQATSVVLSVFFGLTAAEIASRDGIPLGTAKTRIRSGLLRLRDKLGVTDG</sequence>
<dbReference type="AlphaFoldDB" id="A0A8J3YRS1"/>
<evidence type="ECO:0000259" key="8">
    <source>
        <dbReference type="Pfam" id="PF08281"/>
    </source>
</evidence>
<keyword evidence="4 6" id="KW-0238">DNA-binding</keyword>
<dbReference type="Proteomes" id="UP000619260">
    <property type="component" value="Unassembled WGS sequence"/>
</dbReference>
<dbReference type="SUPFAM" id="SSF88946">
    <property type="entry name" value="Sigma2 domain of RNA polymerase sigma factors"/>
    <property type="match status" value="1"/>
</dbReference>
<dbReference type="PROSITE" id="PS01063">
    <property type="entry name" value="SIGMA70_ECF"/>
    <property type="match status" value="1"/>
</dbReference>
<dbReference type="InterPro" id="IPR036388">
    <property type="entry name" value="WH-like_DNA-bd_sf"/>
</dbReference>
<keyword evidence="5 6" id="KW-0804">Transcription</keyword>
<evidence type="ECO:0000256" key="1">
    <source>
        <dbReference type="ARBA" id="ARBA00010641"/>
    </source>
</evidence>
<comment type="caution">
    <text evidence="9">The sequence shown here is derived from an EMBL/GenBank/DDBJ whole genome shotgun (WGS) entry which is preliminary data.</text>
</comment>
<dbReference type="GO" id="GO:0016987">
    <property type="term" value="F:sigma factor activity"/>
    <property type="evidence" value="ECO:0007669"/>
    <property type="project" value="UniProtKB-KW"/>
</dbReference>
<dbReference type="InterPro" id="IPR013325">
    <property type="entry name" value="RNA_pol_sigma_r2"/>
</dbReference>